<sequence>MHKLFLLIFFTIPLRPSAQTVTVPFATDASGRIFFYATVGPDTVSMLFNTYATHNRLSPDFAASPLLKKSRSIKTTDNTGTTTSKNLYAGPLAIGGLSFDDALFSLLPPEWKIVRAGSLGIASLSKYCWKIDMSVAELWLSPNPFPENGTPAFKMAFKEGDYPHARCALMGDTYSFALDWGSTDGFLVREDTELGQKILAAYKPVPKTVTIQGVNRFASEDTMYEVKVPEIRIGEFVMKNQLVVVRKKAPSNLIGMQVLRQFNAIFNFHDHMLDLVLFRAK</sequence>
<comment type="caution">
    <text evidence="2">The sequence shown here is derived from an EMBL/GenBank/DDBJ whole genome shotgun (WGS) entry which is preliminary data.</text>
</comment>
<dbReference type="Gene3D" id="2.40.70.10">
    <property type="entry name" value="Acid Proteases"/>
    <property type="match status" value="2"/>
</dbReference>
<protein>
    <recommendedName>
        <fullName evidence="4">Aspartyl protease</fullName>
    </recommendedName>
</protein>
<feature type="chain" id="PRO_5046267385" description="Aspartyl protease" evidence="1">
    <location>
        <begin position="19"/>
        <end position="281"/>
    </location>
</feature>
<dbReference type="Proteomes" id="UP000679126">
    <property type="component" value="Unassembled WGS sequence"/>
</dbReference>
<evidence type="ECO:0008006" key="4">
    <source>
        <dbReference type="Google" id="ProtNLM"/>
    </source>
</evidence>
<name>A0ABS3YJY9_9BACT</name>
<dbReference type="InterPro" id="IPR021109">
    <property type="entry name" value="Peptidase_aspartic_dom_sf"/>
</dbReference>
<keyword evidence="1" id="KW-0732">Signal</keyword>
<dbReference type="RefSeq" id="WP_209148109.1">
    <property type="nucleotide sequence ID" value="NZ_JAGHKP010000004.1"/>
</dbReference>
<accession>A0ABS3YJY9</accession>
<gene>
    <name evidence="2" type="ORF">J7I43_22420</name>
</gene>
<evidence type="ECO:0000256" key="1">
    <source>
        <dbReference type="SAM" id="SignalP"/>
    </source>
</evidence>
<evidence type="ECO:0000313" key="2">
    <source>
        <dbReference type="EMBL" id="MBO9155000.1"/>
    </source>
</evidence>
<dbReference type="SUPFAM" id="SSF50630">
    <property type="entry name" value="Acid proteases"/>
    <property type="match status" value="1"/>
</dbReference>
<dbReference type="EMBL" id="JAGHKP010000004">
    <property type="protein sequence ID" value="MBO9155000.1"/>
    <property type="molecule type" value="Genomic_DNA"/>
</dbReference>
<organism evidence="2 3">
    <name type="scientific">Chitinophaga chungangae</name>
    <dbReference type="NCBI Taxonomy" id="2821488"/>
    <lineage>
        <taxon>Bacteria</taxon>
        <taxon>Pseudomonadati</taxon>
        <taxon>Bacteroidota</taxon>
        <taxon>Chitinophagia</taxon>
        <taxon>Chitinophagales</taxon>
        <taxon>Chitinophagaceae</taxon>
        <taxon>Chitinophaga</taxon>
    </lineage>
</organism>
<keyword evidence="3" id="KW-1185">Reference proteome</keyword>
<feature type="signal peptide" evidence="1">
    <location>
        <begin position="1"/>
        <end position="18"/>
    </location>
</feature>
<reference evidence="3" key="1">
    <citation type="submission" date="2021-03" db="EMBL/GenBank/DDBJ databases">
        <title>Assistant Professor.</title>
        <authorList>
            <person name="Huq M.A."/>
        </authorList>
    </citation>
    <scope>NUCLEOTIDE SEQUENCE [LARGE SCALE GENOMIC DNA]</scope>
    <source>
        <strain evidence="3">MAH-28</strain>
    </source>
</reference>
<proteinExistence type="predicted"/>
<evidence type="ECO:0000313" key="3">
    <source>
        <dbReference type="Proteomes" id="UP000679126"/>
    </source>
</evidence>